<keyword evidence="1" id="KW-0547">Nucleotide-binding</keyword>
<dbReference type="Proteomes" id="UP000643207">
    <property type="component" value="Unassembled WGS sequence"/>
</dbReference>
<dbReference type="InterPro" id="IPR036907">
    <property type="entry name" value="5'-Nucleotdase_C_sf"/>
</dbReference>
<dbReference type="GO" id="GO:0030288">
    <property type="term" value="C:outer membrane-bounded periplasmic space"/>
    <property type="evidence" value="ECO:0007669"/>
    <property type="project" value="TreeGrafter"/>
</dbReference>
<dbReference type="Pfam" id="PF02872">
    <property type="entry name" value="5_nucleotid_C"/>
    <property type="match status" value="1"/>
</dbReference>
<dbReference type="SUPFAM" id="SSF55816">
    <property type="entry name" value="5'-nucleotidase (syn. UDP-sugar hydrolase), C-terminal domain"/>
    <property type="match status" value="1"/>
</dbReference>
<organism evidence="3 4">
    <name type="scientific">Aquariibacter lacus</name>
    <dbReference type="NCBI Taxonomy" id="2801332"/>
    <lineage>
        <taxon>Bacteria</taxon>
        <taxon>Pseudomonadati</taxon>
        <taxon>Pseudomonadota</taxon>
        <taxon>Betaproteobacteria</taxon>
        <taxon>Burkholderiales</taxon>
        <taxon>Sphaerotilaceae</taxon>
        <taxon>Aquariibacter</taxon>
    </lineage>
</organism>
<accession>A0A9X0XE49</accession>
<feature type="chain" id="PRO_5041013152" evidence="1">
    <location>
        <begin position="19"/>
        <end position="663"/>
    </location>
</feature>
<reference evidence="3 4" key="1">
    <citation type="submission" date="2021-01" db="EMBL/GenBank/DDBJ databases">
        <title>Piscinibacter sp. Jin2 Genome sequencing and assembly.</title>
        <authorList>
            <person name="Kim I."/>
        </authorList>
    </citation>
    <scope>NUCLEOTIDE SEQUENCE [LARGE SCALE GENOMIC DNA]</scope>
    <source>
        <strain evidence="3 4">Jin2</strain>
    </source>
</reference>
<dbReference type="InterPro" id="IPR029052">
    <property type="entry name" value="Metallo-depent_PP-like"/>
</dbReference>
<proteinExistence type="inferred from homology"/>
<comment type="similarity">
    <text evidence="1">Belongs to the 5'-nucleotidase family.</text>
</comment>
<feature type="domain" description="5'-Nucleotidase C-terminal" evidence="2">
    <location>
        <begin position="403"/>
        <end position="593"/>
    </location>
</feature>
<dbReference type="Gene3D" id="3.90.780.10">
    <property type="entry name" value="5'-Nucleotidase, C-terminal domain"/>
    <property type="match status" value="1"/>
</dbReference>
<comment type="caution">
    <text evidence="3">The sequence shown here is derived from an EMBL/GenBank/DDBJ whole genome shotgun (WGS) entry which is preliminary data.</text>
</comment>
<keyword evidence="1" id="KW-0378">Hydrolase</keyword>
<feature type="signal peptide" evidence="1">
    <location>
        <begin position="1"/>
        <end position="18"/>
    </location>
</feature>
<evidence type="ECO:0000259" key="2">
    <source>
        <dbReference type="Pfam" id="PF02872"/>
    </source>
</evidence>
<sequence>MRRLVLSLALGLALSACGGSDNDPPPAPPLPETAFSLQVLHVADMDSGGDLVANSKAISALVNKFRAEQPARTVFLSSGDNYIPGPFFNAADDVSLAPELGVTGAGRGDIEILNLMGLQASAVGNHDLDLGTNFFSGLIGAGGAWRGARFPYLSTNLDFSTDSNLASRAPASNNGAEASTLVGGRLASHAVITVDGQRIGVVGASTPTLASITSTGGIGIRPSGALAADLDALAASIQPAVDTLRSQGIDKIVLLAHMQQIEVEQGLATRLRGVDLIVAGGSNTRLFDSNDVPRSGETGRGNYPLSFTSPAGEPVLVVNVDADYKYLGRIVLPFDAQGRIIPGRLDSTVNGAYATDAAGLTRQGLSVANAEPGVAAVADKIAAVIAAKDGAIAGGSSVYLEGDRTFVRNQETNLGNLTADANLAYAQTVDASAAISLKNGGGIRSSIGAFDVAPGATTGSRGPTRANPAASKLAGDVSQLDIEFALRFNNGLSLVTVTAAELKALIEHGVSDWTPTSTQGKFPQVGGMRFSFDPSQPAGSRVRTLVVDDPNGAAAGATPLTVVSGGVVVAPAGTSFRMVTLDFLANGGDSYPFASLSAPNRIDQVASGVTKTYATVGAEQQALAAFLAARFPRAMPFASADTAPASDVRIQNLSLRSDGLATP</sequence>
<dbReference type="InterPro" id="IPR008334">
    <property type="entry name" value="5'-Nucleotdase_C"/>
</dbReference>
<dbReference type="EMBL" id="JAERRA010000002">
    <property type="protein sequence ID" value="MBL0720295.1"/>
    <property type="molecule type" value="Genomic_DNA"/>
</dbReference>
<evidence type="ECO:0000313" key="4">
    <source>
        <dbReference type="Proteomes" id="UP000643207"/>
    </source>
</evidence>
<dbReference type="GO" id="GO:0009166">
    <property type="term" value="P:nucleotide catabolic process"/>
    <property type="evidence" value="ECO:0007669"/>
    <property type="project" value="InterPro"/>
</dbReference>
<gene>
    <name evidence="3" type="ORF">JI742_10380</name>
</gene>
<keyword evidence="1" id="KW-0732">Signal</keyword>
<dbReference type="GO" id="GO:0008253">
    <property type="term" value="F:5'-nucleotidase activity"/>
    <property type="evidence" value="ECO:0007669"/>
    <property type="project" value="TreeGrafter"/>
</dbReference>
<dbReference type="GO" id="GO:0008768">
    <property type="term" value="F:UDP-sugar diphosphatase activity"/>
    <property type="evidence" value="ECO:0007669"/>
    <property type="project" value="TreeGrafter"/>
</dbReference>
<name>A0A9X0XE49_9BURK</name>
<dbReference type="InterPro" id="IPR006179">
    <property type="entry name" value="5_nucleotidase/apyrase"/>
</dbReference>
<dbReference type="PANTHER" id="PTHR11575:SF24">
    <property type="entry name" value="5'-NUCLEOTIDASE"/>
    <property type="match status" value="1"/>
</dbReference>
<keyword evidence="4" id="KW-1185">Reference proteome</keyword>
<dbReference type="SUPFAM" id="SSF56300">
    <property type="entry name" value="Metallo-dependent phosphatases"/>
    <property type="match status" value="1"/>
</dbReference>
<dbReference type="Gene3D" id="3.60.21.10">
    <property type="match status" value="1"/>
</dbReference>
<dbReference type="PANTHER" id="PTHR11575">
    <property type="entry name" value="5'-NUCLEOTIDASE-RELATED"/>
    <property type="match status" value="1"/>
</dbReference>
<evidence type="ECO:0000313" key="3">
    <source>
        <dbReference type="EMBL" id="MBL0720295.1"/>
    </source>
</evidence>
<evidence type="ECO:0000256" key="1">
    <source>
        <dbReference type="RuleBase" id="RU362119"/>
    </source>
</evidence>
<dbReference type="PROSITE" id="PS51257">
    <property type="entry name" value="PROKAR_LIPOPROTEIN"/>
    <property type="match status" value="1"/>
</dbReference>
<protein>
    <submittedName>
        <fullName evidence="3">Bifunctional metallophosphatase/5'-nucleotidase</fullName>
    </submittedName>
</protein>
<dbReference type="PRINTS" id="PR01607">
    <property type="entry name" value="APYRASEFAMLY"/>
</dbReference>
<dbReference type="GO" id="GO:0000166">
    <property type="term" value="F:nucleotide binding"/>
    <property type="evidence" value="ECO:0007669"/>
    <property type="project" value="UniProtKB-KW"/>
</dbReference>
<dbReference type="AlphaFoldDB" id="A0A9X0XE49"/>